<accession>A0A2P5ANE7</accession>
<protein>
    <submittedName>
        <fullName evidence="1">Uncharacterized protein</fullName>
    </submittedName>
</protein>
<name>A0A2P5ANE7_PARAD</name>
<reference evidence="2" key="1">
    <citation type="submission" date="2016-06" db="EMBL/GenBank/DDBJ databases">
        <title>Parallel loss of symbiosis genes in relatives of nitrogen-fixing non-legume Parasponia.</title>
        <authorList>
            <person name="Van Velzen R."/>
            <person name="Holmer R."/>
            <person name="Bu F."/>
            <person name="Rutten L."/>
            <person name="Van Zeijl A."/>
            <person name="Liu W."/>
            <person name="Santuari L."/>
            <person name="Cao Q."/>
            <person name="Sharma T."/>
            <person name="Shen D."/>
            <person name="Roswanjaya Y."/>
            <person name="Wardhani T."/>
            <person name="Kalhor M.S."/>
            <person name="Jansen J."/>
            <person name="Van den Hoogen J."/>
            <person name="Gungor B."/>
            <person name="Hartog M."/>
            <person name="Hontelez J."/>
            <person name="Verver J."/>
            <person name="Yang W.-C."/>
            <person name="Schijlen E."/>
            <person name="Repin R."/>
            <person name="Schilthuizen M."/>
            <person name="Schranz E."/>
            <person name="Heidstra R."/>
            <person name="Miyata K."/>
            <person name="Fedorova E."/>
            <person name="Kohlen W."/>
            <person name="Bisseling T."/>
            <person name="Smit S."/>
            <person name="Geurts R."/>
        </authorList>
    </citation>
    <scope>NUCLEOTIDE SEQUENCE [LARGE SCALE GENOMIC DNA]</scope>
    <source>
        <strain evidence="2">cv. WU1-14</strain>
    </source>
</reference>
<dbReference type="Proteomes" id="UP000237105">
    <property type="component" value="Unassembled WGS sequence"/>
</dbReference>
<dbReference type="OrthoDB" id="10396671at2759"/>
<proteinExistence type="predicted"/>
<organism evidence="1 2">
    <name type="scientific">Parasponia andersonii</name>
    <name type="common">Sponia andersonii</name>
    <dbReference type="NCBI Taxonomy" id="3476"/>
    <lineage>
        <taxon>Eukaryota</taxon>
        <taxon>Viridiplantae</taxon>
        <taxon>Streptophyta</taxon>
        <taxon>Embryophyta</taxon>
        <taxon>Tracheophyta</taxon>
        <taxon>Spermatophyta</taxon>
        <taxon>Magnoliopsida</taxon>
        <taxon>eudicotyledons</taxon>
        <taxon>Gunneridae</taxon>
        <taxon>Pentapetalae</taxon>
        <taxon>rosids</taxon>
        <taxon>fabids</taxon>
        <taxon>Rosales</taxon>
        <taxon>Cannabaceae</taxon>
        <taxon>Parasponia</taxon>
    </lineage>
</organism>
<sequence>MELPIDNNDCFRVDGVKESIEDKHLGDFPTSTHEAFFIHSFDVEAKKTFGD</sequence>
<keyword evidence="2" id="KW-1185">Reference proteome</keyword>
<gene>
    <name evidence="1" type="ORF">PanWU01x14_315610</name>
</gene>
<feature type="non-terminal residue" evidence="1">
    <location>
        <position position="51"/>
    </location>
</feature>
<evidence type="ECO:0000313" key="1">
    <source>
        <dbReference type="EMBL" id="PON38059.1"/>
    </source>
</evidence>
<evidence type="ECO:0000313" key="2">
    <source>
        <dbReference type="Proteomes" id="UP000237105"/>
    </source>
</evidence>
<dbReference type="EMBL" id="JXTB01000507">
    <property type="protein sequence ID" value="PON38059.1"/>
    <property type="molecule type" value="Genomic_DNA"/>
</dbReference>
<dbReference type="AlphaFoldDB" id="A0A2P5ANE7"/>
<comment type="caution">
    <text evidence="1">The sequence shown here is derived from an EMBL/GenBank/DDBJ whole genome shotgun (WGS) entry which is preliminary data.</text>
</comment>